<gene>
    <name evidence="1" type="ORF">Val02_17390</name>
</gene>
<reference evidence="1" key="1">
    <citation type="submission" date="2021-01" db="EMBL/GenBank/DDBJ databases">
        <title>Whole genome shotgun sequence of Virgisporangium aliadipatigenens NBRC 105644.</title>
        <authorList>
            <person name="Komaki H."/>
            <person name="Tamura T."/>
        </authorList>
    </citation>
    <scope>NUCLEOTIDE SEQUENCE</scope>
    <source>
        <strain evidence="1">NBRC 105644</strain>
    </source>
</reference>
<keyword evidence="2" id="KW-1185">Reference proteome</keyword>
<proteinExistence type="predicted"/>
<sequence length="77" mass="8561">MCWSNSACKRSYASWDSQVSFDNVKSPPRARLTAVGAKAVTNHRTKANRSRVVTDSRQARRQLGMSTTKARCDVDSV</sequence>
<dbReference type="EMBL" id="BOPF01000004">
    <property type="protein sequence ID" value="GIJ44853.1"/>
    <property type="molecule type" value="Genomic_DNA"/>
</dbReference>
<dbReference type="AlphaFoldDB" id="A0A8J3YIL0"/>
<name>A0A8J3YIL0_9ACTN</name>
<protein>
    <submittedName>
        <fullName evidence="1">Uncharacterized protein</fullName>
    </submittedName>
</protein>
<accession>A0A8J3YIL0</accession>
<comment type="caution">
    <text evidence="1">The sequence shown here is derived from an EMBL/GenBank/DDBJ whole genome shotgun (WGS) entry which is preliminary data.</text>
</comment>
<evidence type="ECO:0000313" key="1">
    <source>
        <dbReference type="EMBL" id="GIJ44853.1"/>
    </source>
</evidence>
<organism evidence="1 2">
    <name type="scientific">Virgisporangium aliadipatigenens</name>
    <dbReference type="NCBI Taxonomy" id="741659"/>
    <lineage>
        <taxon>Bacteria</taxon>
        <taxon>Bacillati</taxon>
        <taxon>Actinomycetota</taxon>
        <taxon>Actinomycetes</taxon>
        <taxon>Micromonosporales</taxon>
        <taxon>Micromonosporaceae</taxon>
        <taxon>Virgisporangium</taxon>
    </lineage>
</organism>
<dbReference type="Proteomes" id="UP000619260">
    <property type="component" value="Unassembled WGS sequence"/>
</dbReference>
<evidence type="ECO:0000313" key="2">
    <source>
        <dbReference type="Proteomes" id="UP000619260"/>
    </source>
</evidence>